<dbReference type="InterPro" id="IPR036250">
    <property type="entry name" value="AcylCo_DH-like_C"/>
</dbReference>
<feature type="domain" description="Acyl-CoA dehydrogenase/oxidase N-terminal" evidence="2">
    <location>
        <begin position="4"/>
        <end position="110"/>
    </location>
</feature>
<evidence type="ECO:0000256" key="1">
    <source>
        <dbReference type="ARBA" id="ARBA00023002"/>
    </source>
</evidence>
<dbReference type="GO" id="GO:0016937">
    <property type="term" value="F:short-chain fatty acyl-CoA dehydrogenase activity"/>
    <property type="evidence" value="ECO:0007669"/>
    <property type="project" value="UniProtKB-EC"/>
</dbReference>
<dbReference type="AlphaFoldDB" id="A0A378U0G0"/>
<accession>A0A378U0G0</accession>
<evidence type="ECO:0000259" key="3">
    <source>
        <dbReference type="Pfam" id="PF08028"/>
    </source>
</evidence>
<dbReference type="SUPFAM" id="SSF56645">
    <property type="entry name" value="Acyl-CoA dehydrogenase NM domain-like"/>
    <property type="match status" value="1"/>
</dbReference>
<dbReference type="EC" id="1.3.8.1" evidence="4"/>
<keyword evidence="1 4" id="KW-0560">Oxidoreductase</keyword>
<evidence type="ECO:0000313" key="5">
    <source>
        <dbReference type="Proteomes" id="UP000254927"/>
    </source>
</evidence>
<dbReference type="Proteomes" id="UP000254927">
    <property type="component" value="Unassembled WGS sequence"/>
</dbReference>
<dbReference type="PANTHER" id="PTHR43884:SF12">
    <property type="entry name" value="ISOVALERYL-COA DEHYDROGENASE, MITOCHONDRIAL-RELATED"/>
    <property type="match status" value="1"/>
</dbReference>
<reference evidence="4 5" key="1">
    <citation type="submission" date="2018-06" db="EMBL/GenBank/DDBJ databases">
        <authorList>
            <consortium name="Pathogen Informatics"/>
            <person name="Doyle S."/>
        </authorList>
    </citation>
    <scope>NUCLEOTIDE SEQUENCE [LARGE SCALE GENOMIC DNA]</scope>
    <source>
        <strain evidence="4 5">NCTC10660</strain>
    </source>
</reference>
<dbReference type="Gene3D" id="2.40.110.10">
    <property type="entry name" value="Butyryl-CoA Dehydrogenase, subunit A, domain 2"/>
    <property type="match status" value="1"/>
</dbReference>
<dbReference type="RefSeq" id="WP_074896835.1">
    <property type="nucleotide sequence ID" value="NZ_CP031252.1"/>
</dbReference>
<name>A0A378U0G0_NEIEL</name>
<dbReference type="InterPro" id="IPR013107">
    <property type="entry name" value="Acyl-CoA_DH_C"/>
</dbReference>
<proteinExistence type="predicted"/>
<dbReference type="InterPro" id="IPR013786">
    <property type="entry name" value="AcylCoA_DH/ox_N"/>
</dbReference>
<gene>
    <name evidence="4" type="ORF">NCTC10660_02289</name>
</gene>
<dbReference type="Pfam" id="PF08028">
    <property type="entry name" value="Acyl-CoA_dh_2"/>
    <property type="match status" value="1"/>
</dbReference>
<sequence>MSRETLLKHVAELVQTKLKPLAEDIDRKGLYPEAFLRELGGIGGFAAAGSAEEGGSALGLAVQIEVLREIGKVCGATAFSAWCQAACAWYLHQTPNAEVKRRYLSDVLNGRVLAGTGMSNTVKHLAGIEKHQLQAERVEGGYRVNGILPWVSNLGDNHIWANTAQLGEEYVMFITGGGREGVSLIPCPEFCGLEGTRTFAIKFENVFVPNEDVIAQPEQFETYIKSIKAGFILLQIGIGAGIIDGCLAEIAASNAGSETNDFLDNGYDELNNRFQTALSRTIELADAAYRNEPELLETLRLREAAAWLCLDAAQSAALHAGAAGYLMSSPVQRRVREAMFVAIVTPAIKHLRKEISELEFIGEGEFSI</sequence>
<organism evidence="4 5">
    <name type="scientific">Neisseria elongata</name>
    <dbReference type="NCBI Taxonomy" id="495"/>
    <lineage>
        <taxon>Bacteria</taxon>
        <taxon>Pseudomonadati</taxon>
        <taxon>Pseudomonadota</taxon>
        <taxon>Betaproteobacteria</taxon>
        <taxon>Neisseriales</taxon>
        <taxon>Neisseriaceae</taxon>
        <taxon>Neisseria</taxon>
    </lineage>
</organism>
<dbReference type="PIRSF" id="PIRSF016578">
    <property type="entry name" value="HsaA"/>
    <property type="match status" value="1"/>
</dbReference>
<dbReference type="Gene3D" id="1.10.540.10">
    <property type="entry name" value="Acyl-CoA dehydrogenase/oxidase, N-terminal domain"/>
    <property type="match status" value="1"/>
</dbReference>
<dbReference type="GeneID" id="93353273"/>
<dbReference type="EMBL" id="UGQW01000002">
    <property type="protein sequence ID" value="STZ68759.1"/>
    <property type="molecule type" value="Genomic_DNA"/>
</dbReference>
<evidence type="ECO:0000313" key="4">
    <source>
        <dbReference type="EMBL" id="STZ68759.1"/>
    </source>
</evidence>
<dbReference type="InterPro" id="IPR037069">
    <property type="entry name" value="AcylCoA_DH/ox_N_sf"/>
</dbReference>
<protein>
    <submittedName>
        <fullName evidence="4">Acyl-CoA dehydrogenase</fullName>
        <ecNumber evidence="4">1.3.8.1</ecNumber>
    </submittedName>
</protein>
<dbReference type="PANTHER" id="PTHR43884">
    <property type="entry name" value="ACYL-COA DEHYDROGENASE"/>
    <property type="match status" value="1"/>
</dbReference>
<dbReference type="GO" id="GO:0050660">
    <property type="term" value="F:flavin adenine dinucleotide binding"/>
    <property type="evidence" value="ECO:0007669"/>
    <property type="project" value="InterPro"/>
</dbReference>
<dbReference type="SUPFAM" id="SSF47203">
    <property type="entry name" value="Acyl-CoA dehydrogenase C-terminal domain-like"/>
    <property type="match status" value="1"/>
</dbReference>
<dbReference type="InterPro" id="IPR009100">
    <property type="entry name" value="AcylCoA_DH/oxidase_NM_dom_sf"/>
</dbReference>
<dbReference type="Pfam" id="PF02771">
    <property type="entry name" value="Acyl-CoA_dh_N"/>
    <property type="match status" value="1"/>
</dbReference>
<evidence type="ECO:0000259" key="2">
    <source>
        <dbReference type="Pfam" id="PF02771"/>
    </source>
</evidence>
<feature type="domain" description="Acyl-CoA dehydrogenase C-terminal" evidence="3">
    <location>
        <begin position="275"/>
        <end position="341"/>
    </location>
</feature>
<dbReference type="InterPro" id="IPR046373">
    <property type="entry name" value="Acyl-CoA_Oxase/DH_mid-dom_sf"/>
</dbReference>